<comment type="subcellular location">
    <subcellularLocation>
        <location evidence="1 7">Cell membrane</location>
        <topology evidence="1 7">Multi-pass membrane protein</topology>
    </subcellularLocation>
</comment>
<keyword evidence="10" id="KW-1185">Reference proteome</keyword>
<feature type="transmembrane region" description="Helical" evidence="7">
    <location>
        <begin position="164"/>
        <end position="187"/>
    </location>
</feature>
<evidence type="ECO:0000256" key="6">
    <source>
        <dbReference type="ARBA" id="ARBA00023136"/>
    </source>
</evidence>
<evidence type="ECO:0000256" key="3">
    <source>
        <dbReference type="ARBA" id="ARBA00022475"/>
    </source>
</evidence>
<protein>
    <submittedName>
        <fullName evidence="9">Sugar ABC transporter permease</fullName>
    </submittedName>
</protein>
<dbReference type="RefSeq" id="WP_345129231.1">
    <property type="nucleotide sequence ID" value="NZ_BAABAT010000012.1"/>
</dbReference>
<evidence type="ECO:0000256" key="1">
    <source>
        <dbReference type="ARBA" id="ARBA00004651"/>
    </source>
</evidence>
<evidence type="ECO:0000256" key="7">
    <source>
        <dbReference type="RuleBase" id="RU363032"/>
    </source>
</evidence>
<name>A0ABP8DBV1_9ACTN</name>
<evidence type="ECO:0000256" key="4">
    <source>
        <dbReference type="ARBA" id="ARBA00022692"/>
    </source>
</evidence>
<evidence type="ECO:0000259" key="8">
    <source>
        <dbReference type="PROSITE" id="PS50928"/>
    </source>
</evidence>
<dbReference type="PROSITE" id="PS50928">
    <property type="entry name" value="ABC_TM1"/>
    <property type="match status" value="1"/>
</dbReference>
<dbReference type="InterPro" id="IPR051393">
    <property type="entry name" value="ABC_transporter_permease"/>
</dbReference>
<dbReference type="Pfam" id="PF00528">
    <property type="entry name" value="BPD_transp_1"/>
    <property type="match status" value="1"/>
</dbReference>
<feature type="domain" description="ABC transmembrane type-1" evidence="8">
    <location>
        <begin position="67"/>
        <end position="291"/>
    </location>
</feature>
<dbReference type="InterPro" id="IPR035906">
    <property type="entry name" value="MetI-like_sf"/>
</dbReference>
<feature type="transmembrane region" description="Helical" evidence="7">
    <location>
        <begin position="114"/>
        <end position="131"/>
    </location>
</feature>
<dbReference type="SUPFAM" id="SSF161098">
    <property type="entry name" value="MetI-like"/>
    <property type="match status" value="1"/>
</dbReference>
<dbReference type="Gene3D" id="1.10.3720.10">
    <property type="entry name" value="MetI-like"/>
    <property type="match status" value="1"/>
</dbReference>
<keyword evidence="4 7" id="KW-0812">Transmembrane</keyword>
<proteinExistence type="inferred from homology"/>
<keyword evidence="5 7" id="KW-1133">Transmembrane helix</keyword>
<comment type="caution">
    <text evidence="9">The sequence shown here is derived from an EMBL/GenBank/DDBJ whole genome shotgun (WGS) entry which is preliminary data.</text>
</comment>
<feature type="transmembrane region" description="Helical" evidence="7">
    <location>
        <begin position="7"/>
        <end position="29"/>
    </location>
</feature>
<evidence type="ECO:0000313" key="9">
    <source>
        <dbReference type="EMBL" id="GAA4251935.1"/>
    </source>
</evidence>
<dbReference type="Proteomes" id="UP001500620">
    <property type="component" value="Unassembled WGS sequence"/>
</dbReference>
<feature type="transmembrane region" description="Helical" evidence="7">
    <location>
        <begin position="270"/>
        <end position="292"/>
    </location>
</feature>
<evidence type="ECO:0000313" key="10">
    <source>
        <dbReference type="Proteomes" id="UP001500620"/>
    </source>
</evidence>
<evidence type="ECO:0000256" key="5">
    <source>
        <dbReference type="ARBA" id="ARBA00022989"/>
    </source>
</evidence>
<reference evidence="10" key="1">
    <citation type="journal article" date="2019" name="Int. J. Syst. Evol. Microbiol.">
        <title>The Global Catalogue of Microorganisms (GCM) 10K type strain sequencing project: providing services to taxonomists for standard genome sequencing and annotation.</title>
        <authorList>
            <consortium name="The Broad Institute Genomics Platform"/>
            <consortium name="The Broad Institute Genome Sequencing Center for Infectious Disease"/>
            <person name="Wu L."/>
            <person name="Ma J."/>
        </authorList>
    </citation>
    <scope>NUCLEOTIDE SEQUENCE [LARGE SCALE GENOMIC DNA]</scope>
    <source>
        <strain evidence="10">JCM 17441</strain>
    </source>
</reference>
<keyword evidence="2 7" id="KW-0813">Transport</keyword>
<dbReference type="InterPro" id="IPR000515">
    <property type="entry name" value="MetI-like"/>
</dbReference>
<keyword evidence="3" id="KW-1003">Cell membrane</keyword>
<sequence>MRHGRRLFAITFLVPAVAVYAVFVISPYLQAFQISATNWRGLSPKWDYVGTANFRNLLSDEYFWNALQHNAILLAVLPVATITLGLFFASMLSVGGHGGRAGVHGIPGSGFYRIVYFFPQVLSVAIIGILWREMYAPNGGLVNGFLRAVGLGALARPWLGDPDVAFWAVLFVMIWSNVGFYVVLFGAAMQSIPREIYEAVLLDGASRFTTLWRITVPLLWDTIQVAWVYLAIIALDGFALVQIITNGGPAFSTDVIGLRLYNTAFADAKFGYASAIGVAMFFVTLSVAIAFLRLSRRERLEY</sequence>
<keyword evidence="6 7" id="KW-0472">Membrane</keyword>
<dbReference type="CDD" id="cd06261">
    <property type="entry name" value="TM_PBP2"/>
    <property type="match status" value="1"/>
</dbReference>
<gene>
    <name evidence="9" type="ORF">GCM10022255_046500</name>
</gene>
<accession>A0ABP8DBV1</accession>
<dbReference type="EMBL" id="BAABAT010000012">
    <property type="protein sequence ID" value="GAA4251935.1"/>
    <property type="molecule type" value="Genomic_DNA"/>
</dbReference>
<evidence type="ECO:0000256" key="2">
    <source>
        <dbReference type="ARBA" id="ARBA00022448"/>
    </source>
</evidence>
<dbReference type="PANTHER" id="PTHR30193:SF41">
    <property type="entry name" value="DIACETYLCHITOBIOSE UPTAKE SYSTEM PERMEASE PROTEIN NGCF"/>
    <property type="match status" value="1"/>
</dbReference>
<comment type="similarity">
    <text evidence="7">Belongs to the binding-protein-dependent transport system permease family.</text>
</comment>
<feature type="transmembrane region" description="Helical" evidence="7">
    <location>
        <begin position="71"/>
        <end position="94"/>
    </location>
</feature>
<feature type="transmembrane region" description="Helical" evidence="7">
    <location>
        <begin position="226"/>
        <end position="245"/>
    </location>
</feature>
<organism evidence="9 10">
    <name type="scientific">Dactylosporangium darangshiense</name>
    <dbReference type="NCBI Taxonomy" id="579108"/>
    <lineage>
        <taxon>Bacteria</taxon>
        <taxon>Bacillati</taxon>
        <taxon>Actinomycetota</taxon>
        <taxon>Actinomycetes</taxon>
        <taxon>Micromonosporales</taxon>
        <taxon>Micromonosporaceae</taxon>
        <taxon>Dactylosporangium</taxon>
    </lineage>
</organism>
<dbReference type="PANTHER" id="PTHR30193">
    <property type="entry name" value="ABC TRANSPORTER PERMEASE PROTEIN"/>
    <property type="match status" value="1"/>
</dbReference>